<dbReference type="Proteomes" id="UP000796761">
    <property type="component" value="Unassembled WGS sequence"/>
</dbReference>
<dbReference type="PANTHER" id="PTHR33395:SF22">
    <property type="entry name" value="REVERSE TRANSCRIPTASE DOMAIN-CONTAINING PROTEIN"/>
    <property type="match status" value="1"/>
</dbReference>
<dbReference type="OrthoDB" id="416454at2759"/>
<evidence type="ECO:0000313" key="1">
    <source>
        <dbReference type="EMBL" id="TRZ12539.1"/>
    </source>
</evidence>
<dbReference type="GO" id="GO:0061343">
    <property type="term" value="P:cell adhesion involved in heart morphogenesis"/>
    <property type="evidence" value="ECO:0007669"/>
    <property type="project" value="TreeGrafter"/>
</dbReference>
<proteinExistence type="predicted"/>
<organism evidence="1 2">
    <name type="scientific">Zosterops borbonicus</name>
    <dbReference type="NCBI Taxonomy" id="364589"/>
    <lineage>
        <taxon>Eukaryota</taxon>
        <taxon>Metazoa</taxon>
        <taxon>Chordata</taxon>
        <taxon>Craniata</taxon>
        <taxon>Vertebrata</taxon>
        <taxon>Euteleostomi</taxon>
        <taxon>Archelosauria</taxon>
        <taxon>Archosauria</taxon>
        <taxon>Dinosauria</taxon>
        <taxon>Saurischia</taxon>
        <taxon>Theropoda</taxon>
        <taxon>Coelurosauria</taxon>
        <taxon>Aves</taxon>
        <taxon>Neognathae</taxon>
        <taxon>Neoaves</taxon>
        <taxon>Telluraves</taxon>
        <taxon>Australaves</taxon>
        <taxon>Passeriformes</taxon>
        <taxon>Sylvioidea</taxon>
        <taxon>Zosteropidae</taxon>
        <taxon>Zosterops</taxon>
    </lineage>
</organism>
<dbReference type="GO" id="GO:0031012">
    <property type="term" value="C:extracellular matrix"/>
    <property type="evidence" value="ECO:0007669"/>
    <property type="project" value="TreeGrafter"/>
</dbReference>
<dbReference type="PANTHER" id="PTHR33395">
    <property type="entry name" value="TRANSCRIPTASE, PUTATIVE-RELATED-RELATED"/>
    <property type="match status" value="1"/>
</dbReference>
<protein>
    <recommendedName>
        <fullName evidence="3">Reverse transcriptase domain-containing protein</fullName>
    </recommendedName>
</protein>
<dbReference type="GO" id="GO:0007508">
    <property type="term" value="P:larval heart development"/>
    <property type="evidence" value="ECO:0007669"/>
    <property type="project" value="TreeGrafter"/>
</dbReference>
<dbReference type="AlphaFoldDB" id="A0A8K1G5Z7"/>
<comment type="caution">
    <text evidence="1">The sequence shown here is derived from an EMBL/GenBank/DDBJ whole genome shotgun (WGS) entry which is preliminary data.</text>
</comment>
<sequence length="133" mass="15120">MAEGLAASLNPYRSMRPDKIHPRILKELADVIAKPLLMIFEQSWESGEVPDDSKLVNIALLLKKGKKQDPRNYRSINLTSVPGKLMEKLVLRVIEKYQKDNAVVGHSQHSFIRRKSHLSNLVSFYDKGSHLAD</sequence>
<accession>A0A8K1G5Z7</accession>
<gene>
    <name evidence="1" type="ORF">HGM15179_014572</name>
</gene>
<name>A0A8K1G5Z7_9PASS</name>
<evidence type="ECO:0000313" key="2">
    <source>
        <dbReference type="Proteomes" id="UP000796761"/>
    </source>
</evidence>
<evidence type="ECO:0008006" key="3">
    <source>
        <dbReference type="Google" id="ProtNLM"/>
    </source>
</evidence>
<dbReference type="EMBL" id="SWJQ01000580">
    <property type="protein sequence ID" value="TRZ12539.1"/>
    <property type="molecule type" value="Genomic_DNA"/>
</dbReference>
<reference evidence="1" key="1">
    <citation type="submission" date="2019-04" db="EMBL/GenBank/DDBJ databases">
        <title>Genome assembly of Zosterops borbonicus 15179.</title>
        <authorList>
            <person name="Leroy T."/>
            <person name="Anselmetti Y."/>
            <person name="Tilak M.-K."/>
            <person name="Nabholz B."/>
        </authorList>
    </citation>
    <scope>NUCLEOTIDE SEQUENCE</scope>
    <source>
        <strain evidence="1">HGM_15179</strain>
        <tissue evidence="1">Muscle</tissue>
    </source>
</reference>
<keyword evidence="2" id="KW-1185">Reference proteome</keyword>